<dbReference type="EMBL" id="HG996474">
    <property type="protein sequence ID" value="CAG1834396.1"/>
    <property type="molecule type" value="Genomic_DNA"/>
</dbReference>
<protein>
    <submittedName>
        <fullName evidence="1">(wild Malaysian banana) hypothetical protein</fullName>
    </submittedName>
</protein>
<dbReference type="AlphaFoldDB" id="A0A804KGP7"/>
<reference evidence="2" key="2">
    <citation type="submission" date="2021-05" db="UniProtKB">
        <authorList>
            <consortium name="EnsemblPlants"/>
        </authorList>
    </citation>
    <scope>IDENTIFICATION</scope>
    <source>
        <strain evidence="2">subsp. malaccensis</strain>
    </source>
</reference>
<dbReference type="InParanoid" id="A0A804KGP7"/>
<evidence type="ECO:0000313" key="3">
    <source>
        <dbReference type="Proteomes" id="UP000012960"/>
    </source>
</evidence>
<evidence type="ECO:0000313" key="2">
    <source>
        <dbReference type="EnsemblPlants" id="Ma09_p06670.1"/>
    </source>
</evidence>
<name>A0A804KGP7_MUSAM</name>
<sequence length="289" mass="31851">MAMQEEEASVGGDNLSTTKDQASSIVDVRGCQALHVTYHSTAMVICTVKNVLYSAEIICFWQVVGSPRFLLWLGMVVMFRGLLGQLDAIPCPSRTLVGSLGTLLDRHQDKLAREIGLARGEAQEESESDTHHLRKRVQSCFEIGANAIRIGGRATAIARTDGKPDVDHHHHHRHHLLLLRGRTVDANKCRACSSFNICSLLVPASAAFDGKEGNGNGRCDEMTWECVMNFFGQAKQCGFHMHIGAAELRGRAEVMGGGVKRRCKIQLKMDLCGENVKCNDIYGLYHFTL</sequence>
<dbReference type="EnsemblPlants" id="Ma09_t06670.1">
    <property type="protein sequence ID" value="Ma09_p06670.1"/>
    <property type="gene ID" value="Ma09_g06670"/>
</dbReference>
<dbReference type="Gramene" id="Ma09_t06670.1">
    <property type="protein sequence ID" value="Ma09_p06670.1"/>
    <property type="gene ID" value="Ma09_g06670"/>
</dbReference>
<reference evidence="1" key="1">
    <citation type="submission" date="2021-03" db="EMBL/GenBank/DDBJ databases">
        <authorList>
            <consortium name="Genoscope - CEA"/>
            <person name="William W."/>
        </authorList>
    </citation>
    <scope>NUCLEOTIDE SEQUENCE</scope>
    <source>
        <strain evidence="1">Doubled-haploid Pahang</strain>
    </source>
</reference>
<organism evidence="2 3">
    <name type="scientific">Musa acuminata subsp. malaccensis</name>
    <name type="common">Wild banana</name>
    <name type="synonym">Musa malaccensis</name>
    <dbReference type="NCBI Taxonomy" id="214687"/>
    <lineage>
        <taxon>Eukaryota</taxon>
        <taxon>Viridiplantae</taxon>
        <taxon>Streptophyta</taxon>
        <taxon>Embryophyta</taxon>
        <taxon>Tracheophyta</taxon>
        <taxon>Spermatophyta</taxon>
        <taxon>Magnoliopsida</taxon>
        <taxon>Liliopsida</taxon>
        <taxon>Zingiberales</taxon>
        <taxon>Musaceae</taxon>
        <taxon>Musa</taxon>
    </lineage>
</organism>
<proteinExistence type="predicted"/>
<gene>
    <name evidence="1" type="ORF">GSMUA_225010.1</name>
</gene>
<keyword evidence="3" id="KW-1185">Reference proteome</keyword>
<dbReference type="Proteomes" id="UP000012960">
    <property type="component" value="Unplaced"/>
</dbReference>
<accession>A0A804KGP7</accession>
<evidence type="ECO:0000313" key="1">
    <source>
        <dbReference type="EMBL" id="CAG1834396.1"/>
    </source>
</evidence>